<sequence length="163" mass="18100">MAFHGVEQNPAVSTLEIPWKELLFLEIFNAGIFLKGAYPENDSLIARFCIEEFKRAVFEMNPDKAPRLEGMNVAFCQRCWPTIGSDVFSQCCAWEWADSQTVFAAIGGTNGGAAADDRCWTTPTVGWIKCIVMLLSLKNGERQAGRLSLGMPRGFIELLNKTS</sequence>
<accession>A0ABR0PUI0</accession>
<comment type="caution">
    <text evidence="1">The sequence shown here is derived from an EMBL/GenBank/DDBJ whole genome shotgun (WGS) entry which is preliminary data.</text>
</comment>
<evidence type="ECO:0000313" key="1">
    <source>
        <dbReference type="EMBL" id="KAK5830489.1"/>
    </source>
</evidence>
<reference evidence="1 2" key="1">
    <citation type="submission" date="2023-03" db="EMBL/GenBank/DDBJ databases">
        <title>WGS of Gossypium arboreum.</title>
        <authorList>
            <person name="Yu D."/>
        </authorList>
    </citation>
    <scope>NUCLEOTIDE SEQUENCE [LARGE SCALE GENOMIC DNA]</scope>
    <source>
        <tissue evidence="1">Leaf</tissue>
    </source>
</reference>
<dbReference type="EMBL" id="JARKNE010000005">
    <property type="protein sequence ID" value="KAK5830489.1"/>
    <property type="molecule type" value="Genomic_DNA"/>
</dbReference>
<gene>
    <name evidence="1" type="ORF">PVK06_014284</name>
</gene>
<proteinExistence type="predicted"/>
<organism evidence="1 2">
    <name type="scientific">Gossypium arboreum</name>
    <name type="common">Tree cotton</name>
    <name type="synonym">Gossypium nanking</name>
    <dbReference type="NCBI Taxonomy" id="29729"/>
    <lineage>
        <taxon>Eukaryota</taxon>
        <taxon>Viridiplantae</taxon>
        <taxon>Streptophyta</taxon>
        <taxon>Embryophyta</taxon>
        <taxon>Tracheophyta</taxon>
        <taxon>Spermatophyta</taxon>
        <taxon>Magnoliopsida</taxon>
        <taxon>eudicotyledons</taxon>
        <taxon>Gunneridae</taxon>
        <taxon>Pentapetalae</taxon>
        <taxon>rosids</taxon>
        <taxon>malvids</taxon>
        <taxon>Malvales</taxon>
        <taxon>Malvaceae</taxon>
        <taxon>Malvoideae</taxon>
        <taxon>Gossypium</taxon>
    </lineage>
</organism>
<keyword evidence="2" id="KW-1185">Reference proteome</keyword>
<protein>
    <submittedName>
        <fullName evidence="1">Uncharacterized protein</fullName>
    </submittedName>
</protein>
<name>A0ABR0PUI0_GOSAR</name>
<evidence type="ECO:0000313" key="2">
    <source>
        <dbReference type="Proteomes" id="UP001358586"/>
    </source>
</evidence>
<dbReference type="Proteomes" id="UP001358586">
    <property type="component" value="Chromosome 5"/>
</dbReference>